<dbReference type="AlphaFoldDB" id="A0A2R4MBY8"/>
<reference evidence="1 2" key="1">
    <citation type="submission" date="2017-05" db="EMBL/GenBank/DDBJ databases">
        <title>Genome Analysis of Maritalea myrionectae HL2708#5.</title>
        <authorList>
            <consortium name="Cotde Inc.-PKNU"/>
            <person name="Jang D."/>
            <person name="Oh H.-M."/>
        </authorList>
    </citation>
    <scope>NUCLEOTIDE SEQUENCE [LARGE SCALE GENOMIC DNA]</scope>
    <source>
        <strain evidence="1 2">HL2708#5</strain>
    </source>
</reference>
<dbReference type="EMBL" id="CP021330">
    <property type="protein sequence ID" value="AVX03537.1"/>
    <property type="molecule type" value="Genomic_DNA"/>
</dbReference>
<gene>
    <name evidence="1" type="ORF">MXMO3_01006</name>
</gene>
<sequence length="76" mass="8235">MAPQPTKIGASICGLINKYKRATGHAGGEFTRLMTSGWISAAHQLGLSNTQASNLLQASYATKARKYQRLICPRDI</sequence>
<keyword evidence="2" id="KW-1185">Reference proteome</keyword>
<evidence type="ECO:0000313" key="2">
    <source>
        <dbReference type="Proteomes" id="UP000258927"/>
    </source>
</evidence>
<accession>A0A2R4MBY8</accession>
<name>A0A2R4MBY8_9HYPH</name>
<evidence type="ECO:0000313" key="1">
    <source>
        <dbReference type="EMBL" id="AVX03537.1"/>
    </source>
</evidence>
<dbReference type="Proteomes" id="UP000258927">
    <property type="component" value="Chromosome"/>
</dbReference>
<organism evidence="1 2">
    <name type="scientific">Maritalea myrionectae</name>
    <dbReference type="NCBI Taxonomy" id="454601"/>
    <lineage>
        <taxon>Bacteria</taxon>
        <taxon>Pseudomonadati</taxon>
        <taxon>Pseudomonadota</taxon>
        <taxon>Alphaproteobacteria</taxon>
        <taxon>Hyphomicrobiales</taxon>
        <taxon>Devosiaceae</taxon>
        <taxon>Maritalea</taxon>
    </lineage>
</organism>
<dbReference type="KEGG" id="mmyr:MXMO3_01006"/>
<protein>
    <submittedName>
        <fullName evidence="1">Uncharacterized protein</fullName>
    </submittedName>
</protein>
<proteinExistence type="predicted"/>